<dbReference type="AlphaFoldDB" id="A0A9Q8SBK9"/>
<dbReference type="KEGG" id="clup:CLUP02_00715"/>
<dbReference type="GeneID" id="73334772"/>
<protein>
    <submittedName>
        <fullName evidence="2">Uncharacterized protein</fullName>
    </submittedName>
</protein>
<feature type="region of interest" description="Disordered" evidence="1">
    <location>
        <begin position="59"/>
        <end position="102"/>
    </location>
</feature>
<organism evidence="2 3">
    <name type="scientific">Colletotrichum lupini</name>
    <dbReference type="NCBI Taxonomy" id="145971"/>
    <lineage>
        <taxon>Eukaryota</taxon>
        <taxon>Fungi</taxon>
        <taxon>Dikarya</taxon>
        <taxon>Ascomycota</taxon>
        <taxon>Pezizomycotina</taxon>
        <taxon>Sordariomycetes</taxon>
        <taxon>Hypocreomycetidae</taxon>
        <taxon>Glomerellales</taxon>
        <taxon>Glomerellaceae</taxon>
        <taxon>Colletotrichum</taxon>
        <taxon>Colletotrichum acutatum species complex</taxon>
    </lineage>
</organism>
<dbReference type="Proteomes" id="UP000830671">
    <property type="component" value="Chromosome 1"/>
</dbReference>
<evidence type="ECO:0000256" key="1">
    <source>
        <dbReference type="SAM" id="MobiDB-lite"/>
    </source>
</evidence>
<accession>A0A9Q8SBK9</accession>
<reference evidence="2" key="1">
    <citation type="journal article" date="2021" name="Mol. Plant Microbe Interact.">
        <title>Complete Genome Sequence of the Plant-Pathogenic Fungus Colletotrichum lupini.</title>
        <authorList>
            <person name="Baroncelli R."/>
            <person name="Pensec F."/>
            <person name="Da Lio D."/>
            <person name="Boufleur T."/>
            <person name="Vicente I."/>
            <person name="Sarrocco S."/>
            <person name="Picot A."/>
            <person name="Baraldi E."/>
            <person name="Sukno S."/>
            <person name="Thon M."/>
            <person name="Le Floch G."/>
        </authorList>
    </citation>
    <scope>NUCLEOTIDE SEQUENCE</scope>
    <source>
        <strain evidence="2">IMI 504893</strain>
    </source>
</reference>
<sequence>MSFRNVIPIVVAVVAGISISTHHSQPFDTRGDTPGPTRKSLIIAANYTLKPELERQAKLREQKQFELPKPVSSSEPNTSDLQTSNQTKPQAGTGPENSRPKS</sequence>
<keyword evidence="3" id="KW-1185">Reference proteome</keyword>
<gene>
    <name evidence="2" type="ORF">CLUP02_00715</name>
</gene>
<dbReference type="RefSeq" id="XP_049135719.1">
    <property type="nucleotide sequence ID" value="XM_049279762.1"/>
</dbReference>
<feature type="compositionally biased region" description="Polar residues" evidence="1">
    <location>
        <begin position="71"/>
        <end position="90"/>
    </location>
</feature>
<evidence type="ECO:0000313" key="2">
    <source>
        <dbReference type="EMBL" id="UQC74068.1"/>
    </source>
</evidence>
<name>A0A9Q8SBK9_9PEZI</name>
<evidence type="ECO:0000313" key="3">
    <source>
        <dbReference type="Proteomes" id="UP000830671"/>
    </source>
</evidence>
<proteinExistence type="predicted"/>
<dbReference type="EMBL" id="CP019471">
    <property type="protein sequence ID" value="UQC74068.1"/>
    <property type="molecule type" value="Genomic_DNA"/>
</dbReference>